<dbReference type="Proteomes" id="UP000279259">
    <property type="component" value="Unassembled WGS sequence"/>
</dbReference>
<evidence type="ECO:0000256" key="1">
    <source>
        <dbReference type="SAM" id="MobiDB-lite"/>
    </source>
</evidence>
<sequence length="331" mass="35261">MSSSGTHTGDQTRVLDIESSAAGRAHDTSAPSPSLKPNVLEAPCPHGSGSGSSLNEKDPQDSPNPLNAPLRKPRPNRAPTPRKFAPPPWKRRAGWGGYLAESIPTCNIVPTLVLQAFSAGILDATTYADFSTFASNQTGNTILLTVSIVGAHPLLMLTGISLGSFLGSAFVFGHLGHFMGVRRRGWLFLTTLTQALIMFICAILLSPNGSPRVSPGGPHEWLTLSLFAIMSGAQVAMARQSACQEMPTAPMTSSYVDLMADKYIFLRWKHPKAGPRNRRVMYIGAMIVGGVLGAVVHKYAGSWVVVLVTGFMKMAVVAALALAAPEQVQEE</sequence>
<proteinExistence type="predicted"/>
<organism evidence="3 4">
    <name type="scientific">Saitozyma podzolica</name>
    <dbReference type="NCBI Taxonomy" id="1890683"/>
    <lineage>
        <taxon>Eukaryota</taxon>
        <taxon>Fungi</taxon>
        <taxon>Dikarya</taxon>
        <taxon>Basidiomycota</taxon>
        <taxon>Agaricomycotina</taxon>
        <taxon>Tremellomycetes</taxon>
        <taxon>Tremellales</taxon>
        <taxon>Trimorphomycetaceae</taxon>
        <taxon>Saitozyma</taxon>
    </lineage>
</organism>
<dbReference type="PANTHER" id="PTHR37488">
    <property type="entry name" value="DUF1275 DOMAIN-CONTAINING PROTEIN"/>
    <property type="match status" value="1"/>
</dbReference>
<gene>
    <name evidence="3" type="ORF">EHS25_005452</name>
</gene>
<keyword evidence="2" id="KW-0472">Membrane</keyword>
<comment type="caution">
    <text evidence="3">The sequence shown here is derived from an EMBL/GenBank/DDBJ whole genome shotgun (WGS) entry which is preliminary data.</text>
</comment>
<dbReference type="InterPro" id="IPR010699">
    <property type="entry name" value="DUF1275"/>
</dbReference>
<dbReference type="AlphaFoldDB" id="A0A427XYG4"/>
<keyword evidence="2" id="KW-0812">Transmembrane</keyword>
<feature type="transmembrane region" description="Helical" evidence="2">
    <location>
        <begin position="154"/>
        <end position="173"/>
    </location>
</feature>
<evidence type="ECO:0008006" key="5">
    <source>
        <dbReference type="Google" id="ProtNLM"/>
    </source>
</evidence>
<feature type="transmembrane region" description="Helical" evidence="2">
    <location>
        <begin position="185"/>
        <end position="206"/>
    </location>
</feature>
<dbReference type="STRING" id="1890683.A0A427XYG4"/>
<dbReference type="Pfam" id="PF06912">
    <property type="entry name" value="DUF1275"/>
    <property type="match status" value="1"/>
</dbReference>
<feature type="region of interest" description="Disordered" evidence="1">
    <location>
        <begin position="1"/>
        <end position="87"/>
    </location>
</feature>
<reference evidence="3 4" key="1">
    <citation type="submission" date="2018-11" db="EMBL/GenBank/DDBJ databases">
        <title>Genome sequence of Saitozyma podzolica DSM 27192.</title>
        <authorList>
            <person name="Aliyu H."/>
            <person name="Gorte O."/>
            <person name="Ochsenreither K."/>
        </authorList>
    </citation>
    <scope>NUCLEOTIDE SEQUENCE [LARGE SCALE GENOMIC DNA]</scope>
    <source>
        <strain evidence="3 4">DSM 27192</strain>
    </source>
</reference>
<name>A0A427XYG4_9TREE</name>
<evidence type="ECO:0000256" key="2">
    <source>
        <dbReference type="SAM" id="Phobius"/>
    </source>
</evidence>
<evidence type="ECO:0000313" key="4">
    <source>
        <dbReference type="Proteomes" id="UP000279259"/>
    </source>
</evidence>
<feature type="transmembrane region" description="Helical" evidence="2">
    <location>
        <begin position="280"/>
        <end position="297"/>
    </location>
</feature>
<feature type="transmembrane region" description="Helical" evidence="2">
    <location>
        <begin position="303"/>
        <end position="324"/>
    </location>
</feature>
<keyword evidence="4" id="KW-1185">Reference proteome</keyword>
<dbReference type="PANTHER" id="PTHR37488:SF2">
    <property type="entry name" value="DUF1275 DOMAIN-CONTAINING PROTEIN"/>
    <property type="match status" value="1"/>
</dbReference>
<evidence type="ECO:0000313" key="3">
    <source>
        <dbReference type="EMBL" id="RSH83837.1"/>
    </source>
</evidence>
<keyword evidence="2" id="KW-1133">Transmembrane helix</keyword>
<dbReference type="EMBL" id="RSCD01000023">
    <property type="protein sequence ID" value="RSH83837.1"/>
    <property type="molecule type" value="Genomic_DNA"/>
</dbReference>
<dbReference type="OrthoDB" id="5288586at2759"/>
<protein>
    <recommendedName>
        <fullName evidence="5">DUF1275 domain protein</fullName>
    </recommendedName>
</protein>
<feature type="compositionally biased region" description="Polar residues" evidence="1">
    <location>
        <begin position="1"/>
        <end position="11"/>
    </location>
</feature>
<accession>A0A427XYG4</accession>